<keyword evidence="1" id="KW-0472">Membrane</keyword>
<dbReference type="Pfam" id="PF04389">
    <property type="entry name" value="Peptidase_M28"/>
    <property type="match status" value="1"/>
</dbReference>
<proteinExistence type="predicted"/>
<dbReference type="AlphaFoldDB" id="A0A9X1JKZ2"/>
<dbReference type="RefSeq" id="WP_218404808.1">
    <property type="nucleotide sequence ID" value="NZ_JAGSPC010000001.1"/>
</dbReference>
<dbReference type="PANTHER" id="PTHR12147">
    <property type="entry name" value="METALLOPEPTIDASE M28 FAMILY MEMBER"/>
    <property type="match status" value="1"/>
</dbReference>
<keyword evidence="4" id="KW-1185">Reference proteome</keyword>
<dbReference type="GO" id="GO:0008235">
    <property type="term" value="F:metalloexopeptidase activity"/>
    <property type="evidence" value="ECO:0007669"/>
    <property type="project" value="InterPro"/>
</dbReference>
<comment type="caution">
    <text evidence="3">The sequence shown here is derived from an EMBL/GenBank/DDBJ whole genome shotgun (WGS) entry which is preliminary data.</text>
</comment>
<evidence type="ECO:0000259" key="2">
    <source>
        <dbReference type="Pfam" id="PF04389"/>
    </source>
</evidence>
<accession>A0A9X1JKZ2</accession>
<reference evidence="3" key="1">
    <citation type="submission" date="2021-04" db="EMBL/GenBank/DDBJ databases">
        <authorList>
            <person name="Pira H."/>
            <person name="Risdian C."/>
            <person name="Wink J."/>
        </authorList>
    </citation>
    <scope>NUCLEOTIDE SEQUENCE</scope>
    <source>
        <strain evidence="3">WH158</strain>
    </source>
</reference>
<evidence type="ECO:0000313" key="3">
    <source>
        <dbReference type="EMBL" id="MBV7259600.1"/>
    </source>
</evidence>
<keyword evidence="1" id="KW-1133">Transmembrane helix</keyword>
<gene>
    <name evidence="3" type="ORF">KCG46_08435</name>
</gene>
<dbReference type="InterPro" id="IPR045175">
    <property type="entry name" value="M28_fam"/>
</dbReference>
<evidence type="ECO:0000256" key="1">
    <source>
        <dbReference type="SAM" id="Phobius"/>
    </source>
</evidence>
<dbReference type="EMBL" id="JAGSPC010000001">
    <property type="protein sequence ID" value="MBV7259600.1"/>
    <property type="molecule type" value="Genomic_DNA"/>
</dbReference>
<name>A0A9X1JKZ2_9SPHN</name>
<organism evidence="3 4">
    <name type="scientific">Erythrobacter crassostreae</name>
    <dbReference type="NCBI Taxonomy" id="2828328"/>
    <lineage>
        <taxon>Bacteria</taxon>
        <taxon>Pseudomonadati</taxon>
        <taxon>Pseudomonadota</taxon>
        <taxon>Alphaproteobacteria</taxon>
        <taxon>Sphingomonadales</taxon>
        <taxon>Erythrobacteraceae</taxon>
        <taxon>Erythrobacter/Porphyrobacter group</taxon>
        <taxon>Erythrobacter</taxon>
    </lineage>
</organism>
<evidence type="ECO:0000313" key="4">
    <source>
        <dbReference type="Proteomes" id="UP001138681"/>
    </source>
</evidence>
<sequence>MSFIEKSEKRGGLARRVFLFLGLGFLTFLIGGFFWATSTPGTSWDEPIGTPEDLELQTRLEEHILRLANTPRSLASATSMMRAQEYIEFELVSLGYDVKRQEVVPPANNLIVSIAAKDASAPTLIVGAHYDTVPKSPGADDNASGIAVLLELARQLKSRDGLVANNIELVFYANEEPPYFKTSAMGSYVHAQSIDDPDRVLGMISLETMGYFSDEPGSQNYPFPLSLRYPSTGNFIAFAGDTSSRDFLRRTVSEFRDHAKLPSVGGTMPSVVQGIDWSDHWAYSAAGIPAFMITDTAIFRNPHYHRESDTPDTLDYTRMALIVEALQKTILAE</sequence>
<feature type="transmembrane region" description="Helical" evidence="1">
    <location>
        <begin position="17"/>
        <end position="36"/>
    </location>
</feature>
<dbReference type="Proteomes" id="UP001138681">
    <property type="component" value="Unassembled WGS sequence"/>
</dbReference>
<keyword evidence="1" id="KW-0812">Transmembrane</keyword>
<feature type="domain" description="Peptidase M28" evidence="2">
    <location>
        <begin position="109"/>
        <end position="325"/>
    </location>
</feature>
<dbReference type="GO" id="GO:0006508">
    <property type="term" value="P:proteolysis"/>
    <property type="evidence" value="ECO:0007669"/>
    <property type="project" value="InterPro"/>
</dbReference>
<dbReference type="InterPro" id="IPR007484">
    <property type="entry name" value="Peptidase_M28"/>
</dbReference>
<dbReference type="PANTHER" id="PTHR12147:SF26">
    <property type="entry name" value="PEPTIDASE M28 DOMAIN-CONTAINING PROTEIN"/>
    <property type="match status" value="1"/>
</dbReference>
<protein>
    <submittedName>
        <fullName evidence="3">M20/M25/M40 family metallo-hydrolase</fullName>
    </submittedName>
</protein>